<dbReference type="Proteomes" id="UP001281410">
    <property type="component" value="Unassembled WGS sequence"/>
</dbReference>
<keyword evidence="2" id="KW-1185">Reference proteome</keyword>
<dbReference type="EMBL" id="JANJYJ010000003">
    <property type="protein sequence ID" value="KAK3222346.1"/>
    <property type="molecule type" value="Genomic_DNA"/>
</dbReference>
<name>A0AAE0AQJ1_9ROSI</name>
<accession>A0AAE0AQJ1</accession>
<gene>
    <name evidence="1" type="ORF">Dsin_009371</name>
</gene>
<proteinExistence type="predicted"/>
<evidence type="ECO:0000313" key="2">
    <source>
        <dbReference type="Proteomes" id="UP001281410"/>
    </source>
</evidence>
<sequence length="230" mass="26282">MMGALRLKLGFTSKLVFDSVGRSGGLSLLWSDSVVVDLLSYSKFHIDVKVTSRNVSELVCETSRVLELKPSPNSNGILVCNRSGGLGAMNRVVSAIQNCTKKLTVWNSRNRCALKMAIGTRQRDLKNLTETSHPSSWKAIREVENQPEELLGEEEDYWRQQSQVVWLKNGDRNTNFFQWKASSRRARNRMHGLFDDRNRWSIGKHDLERIVVGYFSQLFTAYASHREDIT</sequence>
<dbReference type="AlphaFoldDB" id="A0AAE0AQJ1"/>
<reference evidence="1" key="1">
    <citation type="journal article" date="2023" name="Plant J.">
        <title>Genome sequences and population genomics provide insights into the demographic history, inbreeding, and mutation load of two 'living fossil' tree species of Dipteronia.</title>
        <authorList>
            <person name="Feng Y."/>
            <person name="Comes H.P."/>
            <person name="Chen J."/>
            <person name="Zhu S."/>
            <person name="Lu R."/>
            <person name="Zhang X."/>
            <person name="Li P."/>
            <person name="Qiu J."/>
            <person name="Olsen K.M."/>
            <person name="Qiu Y."/>
        </authorList>
    </citation>
    <scope>NUCLEOTIDE SEQUENCE</scope>
    <source>
        <strain evidence="1">NBL</strain>
    </source>
</reference>
<organism evidence="1 2">
    <name type="scientific">Dipteronia sinensis</name>
    <dbReference type="NCBI Taxonomy" id="43782"/>
    <lineage>
        <taxon>Eukaryota</taxon>
        <taxon>Viridiplantae</taxon>
        <taxon>Streptophyta</taxon>
        <taxon>Embryophyta</taxon>
        <taxon>Tracheophyta</taxon>
        <taxon>Spermatophyta</taxon>
        <taxon>Magnoliopsida</taxon>
        <taxon>eudicotyledons</taxon>
        <taxon>Gunneridae</taxon>
        <taxon>Pentapetalae</taxon>
        <taxon>rosids</taxon>
        <taxon>malvids</taxon>
        <taxon>Sapindales</taxon>
        <taxon>Sapindaceae</taxon>
        <taxon>Hippocastanoideae</taxon>
        <taxon>Acereae</taxon>
        <taxon>Dipteronia</taxon>
    </lineage>
</organism>
<evidence type="ECO:0000313" key="1">
    <source>
        <dbReference type="EMBL" id="KAK3222346.1"/>
    </source>
</evidence>
<protein>
    <submittedName>
        <fullName evidence="1">Uncharacterized protein</fullName>
    </submittedName>
</protein>
<comment type="caution">
    <text evidence="1">The sequence shown here is derived from an EMBL/GenBank/DDBJ whole genome shotgun (WGS) entry which is preliminary data.</text>
</comment>